<accession>A0A2K8QL91</accession>
<sequence>MLINQEFFEIQLHFAAYVASAKGIPLSNAIMDYTNIYIRLGLGRDFDTDNPDWMKYVSGLQTDTIRNAEHTLTVWQSRPEMLPPDIAANSGCFSYAYEPGNTVRIHFENRQNESESPLDDSQYQIRHEELRKLFRLVRDTHPEAENVCGLSWLYNINAYRRLFPPQYISSSKPVTDRYRNMPLWGQFLNRHGKLRTEQVALFYEKLNHRPPVSELSSCFPLLPLAVKFHISAFYRFYGIPC</sequence>
<name>A0A2K8QL91_9GAMM</name>
<proteinExistence type="predicted"/>
<dbReference type="Proteomes" id="UP000231901">
    <property type="component" value="Chromosome"/>
</dbReference>
<reference evidence="2" key="1">
    <citation type="journal article" date="2018" name="Genome Announc.">
        <title>Complete genome sequence of a Dickeya fangzhongdai type strain causing bleeding canker of pear tree trunks.</title>
        <authorList>
            <person name="Zhao Y."/>
            <person name="Tian Y."/>
            <person name="Li X."/>
            <person name="Hu B."/>
        </authorList>
    </citation>
    <scope>NUCLEOTIDE SEQUENCE [LARGE SCALE GENOMIC DNA]</scope>
    <source>
        <strain evidence="2">DSM 101947</strain>
    </source>
</reference>
<dbReference type="KEGG" id="dfn:CVE23_09405"/>
<dbReference type="EMBL" id="CP025003">
    <property type="protein sequence ID" value="ATZ94162.1"/>
    <property type="molecule type" value="Genomic_DNA"/>
</dbReference>
<gene>
    <name evidence="1" type="ORF">CVE23_09405</name>
</gene>
<dbReference type="AlphaFoldDB" id="A0A2K8QL91"/>
<evidence type="ECO:0000313" key="1">
    <source>
        <dbReference type="EMBL" id="ATZ94162.1"/>
    </source>
</evidence>
<keyword evidence="2" id="KW-1185">Reference proteome</keyword>
<dbReference type="RefSeq" id="WP_100849398.1">
    <property type="nucleotide sequence ID" value="NZ_BMJF01000001.1"/>
</dbReference>
<evidence type="ECO:0000313" key="2">
    <source>
        <dbReference type="Proteomes" id="UP000231901"/>
    </source>
</evidence>
<dbReference type="GeneID" id="66564546"/>
<organism evidence="1 2">
    <name type="scientific">Dickeya fangzhongdai</name>
    <dbReference type="NCBI Taxonomy" id="1778540"/>
    <lineage>
        <taxon>Bacteria</taxon>
        <taxon>Pseudomonadati</taxon>
        <taxon>Pseudomonadota</taxon>
        <taxon>Gammaproteobacteria</taxon>
        <taxon>Enterobacterales</taxon>
        <taxon>Pectobacteriaceae</taxon>
        <taxon>Dickeya</taxon>
    </lineage>
</organism>
<protein>
    <submittedName>
        <fullName evidence="1">Uncharacterized protein</fullName>
    </submittedName>
</protein>